<sequence>MDQLLTHAKPLLKSGGEEYNYTTHFTSSADQQKHLVRQRFLLWKRIAQDIQASVSIPRPVLHQSSYFLCGFFAKSIDRFFALTFYVDYAADGSVAPIRHVVAQVTGWGLTILAKTPNVSTALLLPLLQSTRSWHACHGALLAIHFLQPAIDTEVPLLLAQVHQALFRHEDEVYGAAAQCLVQLTTPITATNRAYTQVPPIVLDRLWALISADGVAAASVELAHAHVLTALRHLCPMMQTTTTLSHIQVVGTFLKHVLAPVREAAIAWLHAALASISFD</sequence>
<evidence type="ECO:0000313" key="1">
    <source>
        <dbReference type="EMBL" id="RHY72405.1"/>
    </source>
</evidence>
<accession>A0A397DYQ0</accession>
<dbReference type="GO" id="GO:0003677">
    <property type="term" value="F:DNA binding"/>
    <property type="evidence" value="ECO:0007669"/>
    <property type="project" value="InterPro"/>
</dbReference>
<dbReference type="InterPro" id="IPR044972">
    <property type="entry name" value="Mot1"/>
</dbReference>
<dbReference type="AlphaFoldDB" id="A0A397DYQ0"/>
<evidence type="ECO:0000313" key="2">
    <source>
        <dbReference type="Proteomes" id="UP000266643"/>
    </source>
</evidence>
<dbReference type="EMBL" id="QUTD01003557">
    <property type="protein sequence ID" value="RHY72405.1"/>
    <property type="molecule type" value="Genomic_DNA"/>
</dbReference>
<reference evidence="1 2" key="1">
    <citation type="submission" date="2018-08" db="EMBL/GenBank/DDBJ databases">
        <title>Aphanomyces genome sequencing and annotation.</title>
        <authorList>
            <person name="Minardi D."/>
            <person name="Oidtmann B."/>
            <person name="Van Der Giezen M."/>
            <person name="Studholme D.J."/>
        </authorList>
    </citation>
    <scope>NUCLEOTIDE SEQUENCE [LARGE SCALE GENOMIC DNA]</scope>
    <source>
        <strain evidence="1 2">D2</strain>
    </source>
</reference>
<dbReference type="PANTHER" id="PTHR36498:SF1">
    <property type="entry name" value="TATA-BINDING PROTEIN-ASSOCIATED FACTOR 172"/>
    <property type="match status" value="1"/>
</dbReference>
<dbReference type="GO" id="GO:0016887">
    <property type="term" value="F:ATP hydrolysis activity"/>
    <property type="evidence" value="ECO:0007669"/>
    <property type="project" value="InterPro"/>
</dbReference>
<dbReference type="PANTHER" id="PTHR36498">
    <property type="entry name" value="TATA-BINDING PROTEIN-ASSOCIATED FACTOR 172"/>
    <property type="match status" value="1"/>
</dbReference>
<name>A0A397DYQ0_APHAT</name>
<feature type="non-terminal residue" evidence="1">
    <location>
        <position position="278"/>
    </location>
</feature>
<organism evidence="1 2">
    <name type="scientific">Aphanomyces astaci</name>
    <name type="common">Crayfish plague agent</name>
    <dbReference type="NCBI Taxonomy" id="112090"/>
    <lineage>
        <taxon>Eukaryota</taxon>
        <taxon>Sar</taxon>
        <taxon>Stramenopiles</taxon>
        <taxon>Oomycota</taxon>
        <taxon>Saprolegniomycetes</taxon>
        <taxon>Saprolegniales</taxon>
        <taxon>Verrucalvaceae</taxon>
        <taxon>Aphanomyces</taxon>
    </lineage>
</organism>
<comment type="caution">
    <text evidence="1">The sequence shown here is derived from an EMBL/GenBank/DDBJ whole genome shotgun (WGS) entry which is preliminary data.</text>
</comment>
<dbReference type="GO" id="GO:0017025">
    <property type="term" value="F:TBP-class protein binding"/>
    <property type="evidence" value="ECO:0007669"/>
    <property type="project" value="InterPro"/>
</dbReference>
<protein>
    <submittedName>
        <fullName evidence="1">Uncharacterized protein</fullName>
    </submittedName>
</protein>
<dbReference type="Proteomes" id="UP000266643">
    <property type="component" value="Unassembled WGS sequence"/>
</dbReference>
<dbReference type="InterPro" id="IPR016024">
    <property type="entry name" value="ARM-type_fold"/>
</dbReference>
<gene>
    <name evidence="1" type="ORF">DYB30_008340</name>
</gene>
<dbReference type="SUPFAM" id="SSF48371">
    <property type="entry name" value="ARM repeat"/>
    <property type="match status" value="1"/>
</dbReference>
<proteinExistence type="predicted"/>
<dbReference type="VEuPathDB" id="FungiDB:H257_08110"/>